<keyword evidence="1" id="KW-0472">Membrane</keyword>
<dbReference type="RefSeq" id="WP_162840371.1">
    <property type="nucleotide sequence ID" value="NZ_FNID01000019.1"/>
</dbReference>
<dbReference type="EMBL" id="FNID01000019">
    <property type="protein sequence ID" value="SDN43347.1"/>
    <property type="molecule type" value="Genomic_DNA"/>
</dbReference>
<keyword evidence="3" id="KW-1185">Reference proteome</keyword>
<evidence type="ECO:0000313" key="3">
    <source>
        <dbReference type="Proteomes" id="UP000199182"/>
    </source>
</evidence>
<dbReference type="STRING" id="258515.SAMN05192585_11928"/>
<dbReference type="AlphaFoldDB" id="A0A1H0BCI7"/>
<organism evidence="2 3">
    <name type="scientific">Acetanaerobacterium elongatum</name>
    <dbReference type="NCBI Taxonomy" id="258515"/>
    <lineage>
        <taxon>Bacteria</taxon>
        <taxon>Bacillati</taxon>
        <taxon>Bacillota</taxon>
        <taxon>Clostridia</taxon>
        <taxon>Eubacteriales</taxon>
        <taxon>Oscillospiraceae</taxon>
        <taxon>Acetanaerobacterium</taxon>
    </lineage>
</organism>
<protein>
    <submittedName>
        <fullName evidence="2">Putative membrane protein, TIGR04086 family</fullName>
    </submittedName>
</protein>
<feature type="transmembrane region" description="Helical" evidence="1">
    <location>
        <begin position="43"/>
        <end position="66"/>
    </location>
</feature>
<reference evidence="2 3" key="1">
    <citation type="submission" date="2016-10" db="EMBL/GenBank/DDBJ databases">
        <authorList>
            <person name="de Groot N.N."/>
        </authorList>
    </citation>
    <scope>NUCLEOTIDE SEQUENCE [LARGE SCALE GENOMIC DNA]</scope>
    <source>
        <strain evidence="2 3">CGMCC 1.5012</strain>
    </source>
</reference>
<evidence type="ECO:0000256" key="1">
    <source>
        <dbReference type="SAM" id="Phobius"/>
    </source>
</evidence>
<keyword evidence="1" id="KW-0812">Transmembrane</keyword>
<feature type="transmembrane region" description="Helical" evidence="1">
    <location>
        <begin position="12"/>
        <end position="37"/>
    </location>
</feature>
<keyword evidence="1" id="KW-1133">Transmembrane helix</keyword>
<proteinExistence type="predicted"/>
<feature type="transmembrane region" description="Helical" evidence="1">
    <location>
        <begin position="104"/>
        <end position="128"/>
    </location>
</feature>
<dbReference type="InterPro" id="IPR023804">
    <property type="entry name" value="DUF3792_TM"/>
</dbReference>
<sequence length="133" mass="13626">MKNAAEQKNTKFARPVLFGTGAALATLLLLSLLLAALFSGAGLSASVFTPAAVAMLVVAALFGGIFSARIAKAKGLPVGLATGIVLALLILIMNIIILHNGFGLFLLAKIMLIVISATIGGIIGVNIMNKRKL</sequence>
<name>A0A1H0BCI7_9FIRM</name>
<accession>A0A1H0BCI7</accession>
<dbReference type="Pfam" id="PF12670">
    <property type="entry name" value="DUF3792"/>
    <property type="match status" value="1"/>
</dbReference>
<evidence type="ECO:0000313" key="2">
    <source>
        <dbReference type="EMBL" id="SDN43347.1"/>
    </source>
</evidence>
<feature type="transmembrane region" description="Helical" evidence="1">
    <location>
        <begin position="78"/>
        <end position="98"/>
    </location>
</feature>
<gene>
    <name evidence="2" type="ORF">SAMN05192585_11928</name>
</gene>
<dbReference type="Proteomes" id="UP000199182">
    <property type="component" value="Unassembled WGS sequence"/>
</dbReference>
<dbReference type="NCBIfam" id="TIGR04086">
    <property type="entry name" value="TIGR04086_membr"/>
    <property type="match status" value="1"/>
</dbReference>